<sequence length="177" mass="20354">MIILINGSFASGKTTTAELLVQHLYHSMLYDPEIVGAGLAAIVKPIETVTDFQDLTAWRPLVVETARVLKQVYGRTLIIPMTLWHRPYFEEITDGLRQIDPHFYHFCLTARKETLLSRLAQRQQEHTEQALIWIQERFDRCLAAFASPGYAVQIPTDEKRPEEIVEEILTQINSSFL</sequence>
<organism evidence="1 2">
    <name type="scientific">Dictyobacter halimunensis</name>
    <dbReference type="NCBI Taxonomy" id="3026934"/>
    <lineage>
        <taxon>Bacteria</taxon>
        <taxon>Bacillati</taxon>
        <taxon>Chloroflexota</taxon>
        <taxon>Ktedonobacteria</taxon>
        <taxon>Ktedonobacterales</taxon>
        <taxon>Dictyobacteraceae</taxon>
        <taxon>Dictyobacter</taxon>
    </lineage>
</organism>
<dbReference type="SUPFAM" id="SSF52540">
    <property type="entry name" value="P-loop containing nucleoside triphosphate hydrolases"/>
    <property type="match status" value="1"/>
</dbReference>
<dbReference type="EMBL" id="BSRI01000002">
    <property type="protein sequence ID" value="GLV59800.1"/>
    <property type="molecule type" value="Genomic_DNA"/>
</dbReference>
<accession>A0ABQ6G1N0</accession>
<gene>
    <name evidence="1" type="ORF">KDH_66240</name>
</gene>
<dbReference type="Proteomes" id="UP001344906">
    <property type="component" value="Unassembled WGS sequence"/>
</dbReference>
<comment type="caution">
    <text evidence="1">The sequence shown here is derived from an EMBL/GenBank/DDBJ whole genome shotgun (WGS) entry which is preliminary data.</text>
</comment>
<dbReference type="Gene3D" id="3.40.50.300">
    <property type="entry name" value="P-loop containing nucleotide triphosphate hydrolases"/>
    <property type="match status" value="1"/>
</dbReference>
<dbReference type="InterPro" id="IPR027417">
    <property type="entry name" value="P-loop_NTPase"/>
</dbReference>
<keyword evidence="2" id="KW-1185">Reference proteome</keyword>
<evidence type="ECO:0000313" key="1">
    <source>
        <dbReference type="EMBL" id="GLV59800.1"/>
    </source>
</evidence>
<protein>
    <submittedName>
        <fullName evidence="1">Tunicamycin resistance protein</fullName>
    </submittedName>
</protein>
<name>A0ABQ6G1N0_9CHLR</name>
<proteinExistence type="predicted"/>
<reference evidence="1 2" key="1">
    <citation type="submission" date="2023-02" db="EMBL/GenBank/DDBJ databases">
        <title>Dictyobacter halimunensis sp. nov., a new member of the class Ktedonobacteria from forest soil in a geothermal area.</title>
        <authorList>
            <person name="Rachmania M.K."/>
            <person name="Ningsih F."/>
            <person name="Sakai Y."/>
            <person name="Yabe S."/>
            <person name="Yokota A."/>
            <person name="Sjamsuridzal W."/>
        </authorList>
    </citation>
    <scope>NUCLEOTIDE SEQUENCE [LARGE SCALE GENOMIC DNA]</scope>
    <source>
        <strain evidence="1 2">S3.2.2.5</strain>
    </source>
</reference>
<dbReference type="Pfam" id="PF13671">
    <property type="entry name" value="AAA_33"/>
    <property type="match status" value="1"/>
</dbReference>
<evidence type="ECO:0000313" key="2">
    <source>
        <dbReference type="Proteomes" id="UP001344906"/>
    </source>
</evidence>
<dbReference type="RefSeq" id="WP_338256611.1">
    <property type="nucleotide sequence ID" value="NZ_BSRI01000002.1"/>
</dbReference>